<name>A0A834KK07_VESPE</name>
<comment type="caution">
    <text evidence="1">The sequence shown here is derived from an EMBL/GenBank/DDBJ whole genome shotgun (WGS) entry which is preliminary data.</text>
</comment>
<dbReference type="AlphaFoldDB" id="A0A834KK07"/>
<sequence>MEDRVAVFYPNLQQSETPSILKDRNIEIGINGNEIADKLIKKAIKRHDQTEAEEGGRTIPIIVVKDFLNRVTEGQEEEVYNSANNVGKNMSLLAYFRTKLHKFCLQLKKAAEALKKICEVYGADCLTRMHVSGLKIV</sequence>
<gene>
    <name evidence="1" type="ORF">H0235_014241</name>
</gene>
<dbReference type="EMBL" id="JACSDY010000014">
    <property type="protein sequence ID" value="KAF7409389.1"/>
    <property type="molecule type" value="Genomic_DNA"/>
</dbReference>
<accession>A0A834KK07</accession>
<evidence type="ECO:0000313" key="2">
    <source>
        <dbReference type="Proteomes" id="UP000600918"/>
    </source>
</evidence>
<reference evidence="1" key="1">
    <citation type="journal article" date="2020" name="G3 (Bethesda)">
        <title>High-Quality Assemblies for Three Invasive Social Wasps from the &lt;i&gt;Vespula&lt;/i&gt; Genus.</title>
        <authorList>
            <person name="Harrop T.W.R."/>
            <person name="Guhlin J."/>
            <person name="McLaughlin G.M."/>
            <person name="Permina E."/>
            <person name="Stockwell P."/>
            <person name="Gilligan J."/>
            <person name="Le Lec M.F."/>
            <person name="Gruber M.A.M."/>
            <person name="Quinn O."/>
            <person name="Lovegrove M."/>
            <person name="Duncan E.J."/>
            <person name="Remnant E.J."/>
            <person name="Van Eeckhoven J."/>
            <person name="Graham B."/>
            <person name="Knapp R.A."/>
            <person name="Langford K.W."/>
            <person name="Kronenberg Z."/>
            <person name="Press M.O."/>
            <person name="Eacker S.M."/>
            <person name="Wilson-Rankin E.E."/>
            <person name="Purcell J."/>
            <person name="Lester P.J."/>
            <person name="Dearden P.K."/>
        </authorList>
    </citation>
    <scope>NUCLEOTIDE SEQUENCE</scope>
    <source>
        <strain evidence="1">Volc-1</strain>
    </source>
</reference>
<keyword evidence="2" id="KW-1185">Reference proteome</keyword>
<proteinExistence type="predicted"/>
<evidence type="ECO:0000313" key="1">
    <source>
        <dbReference type="EMBL" id="KAF7409389.1"/>
    </source>
</evidence>
<organism evidence="1 2">
    <name type="scientific">Vespula pensylvanica</name>
    <name type="common">Western yellow jacket</name>
    <name type="synonym">Wasp</name>
    <dbReference type="NCBI Taxonomy" id="30213"/>
    <lineage>
        <taxon>Eukaryota</taxon>
        <taxon>Metazoa</taxon>
        <taxon>Ecdysozoa</taxon>
        <taxon>Arthropoda</taxon>
        <taxon>Hexapoda</taxon>
        <taxon>Insecta</taxon>
        <taxon>Pterygota</taxon>
        <taxon>Neoptera</taxon>
        <taxon>Endopterygota</taxon>
        <taxon>Hymenoptera</taxon>
        <taxon>Apocrita</taxon>
        <taxon>Aculeata</taxon>
        <taxon>Vespoidea</taxon>
        <taxon>Vespidae</taxon>
        <taxon>Vespinae</taxon>
        <taxon>Vespula</taxon>
    </lineage>
</organism>
<dbReference type="Proteomes" id="UP000600918">
    <property type="component" value="Unassembled WGS sequence"/>
</dbReference>
<protein>
    <submittedName>
        <fullName evidence="1">Uncharacterized protein</fullName>
    </submittedName>
</protein>